<dbReference type="HOGENOM" id="CLU_274962_0_0_1"/>
<dbReference type="NCBIfam" id="NF008453">
    <property type="entry name" value="PRK11308.1"/>
    <property type="match status" value="2"/>
</dbReference>
<evidence type="ECO:0000313" key="15">
    <source>
        <dbReference type="Proteomes" id="UP000030106"/>
    </source>
</evidence>
<accession>A0A0A2W3M7</accession>
<dbReference type="SUPFAM" id="SSF161098">
    <property type="entry name" value="MetI-like"/>
    <property type="match status" value="2"/>
</dbReference>
<evidence type="ECO:0000256" key="11">
    <source>
        <dbReference type="SAM" id="Phobius"/>
    </source>
</evidence>
<sequence length="1163" mass="127297">MAGERGISPERHAQLLAEMGLDKPMWQQYLHYIWGVMHGDLGISLKSRLPVWDEFVPRFKATLELGICAMIFAVAVGIPVGVLAAVKRGSIFDHTAVGLALTGYSMPIFWWGMMLIMLVSVHWNLTPVSGRISDTVFLDDSLPLTGFALIDTAIWGQPGDFIDAVAHMILPAIVLGTIPLAVIVRMTRSSMLEVLGEDYIRTARAKGLTRMRVIVVHALRNAMLPVVTVIGLQVGTLLAGAILTETIFSWPGLGRWLIDALQRRDYPVVQGGVLLVATMIILVNLLVDLLYGVVNPLVAAPKPMTPFQEFWHYFKRNKGAVIGLVYVAIMIIIAVFANFLAPHAPAEQFRDALLHPPVWQEGGSWSYILGTDDVGRDVLSRLMYGARLSLLVGCLVVVLSLVMGIVLGLVAGYFGGVVDNIIMRVVDIMLALPSLLLALVLVAIFGPSIGNAALALTFVALPHYVRLTRAAVLVEVNRDYVTASRVAGAGPVRQMFVNIFPNTLAPLIVQASLGFSNAILDMAALGFLGMGAQPPTPEWGTMLADVLQFAQSAWWVVTFPGLAILLTVLAFNLMGDGLRDALDPKLKHYSVDQGQVVGIVGESGSGKSVSSLAIMGLIDFPGRVMPEKLEFNGRDLKRISEKERRNLVGAEVAMIFQDPMTSLNPCYTVGFQIMEAIKVHQGGNKKTRRQRAIDLLTQVGIPDPASRLDVYPHQLSGGMSQRVMIAMAIACRPKLLIADEPTTALDVTIQAQIIELLLELQQKENMALILITHDLALVAEAAHKIIVMYAGQVVEAGSSHDIFRAPRHPYTQALLRALPEFAQDKARLASLPGATAQPLLQAIDLKKHYPVKKGFFAPERLVKALDGVSFTLERGKTLAVVGESGCGKSTLGRLLTMIEVPTGGELYYQGQDLLIPDASAEKLRRQKIQIVFQNPYGSLNPRKKVGQILEEPLQINTSLSKTERREKALEMMAKVGLKTEHYDRYPHMFSGGQRQRIAIARGLMLDPDVVIADEPVSALDVSVRAQVLNLMMDLQQDLGLSYVFISHDLSVVEHIADEVMVMYLGRCVEKGSKEQIFSNPLHPYTQALLSATPRLNPDERRERIKLTGELPSPLNPPPGCAFNARCSRRFGPCTQLQPQLKDYGNGQLVACFAVDQDVNGELR</sequence>
<dbReference type="AlphaFoldDB" id="A0A0A2W3M7"/>
<feature type="transmembrane region" description="Helical" evidence="11">
    <location>
        <begin position="213"/>
        <end position="232"/>
    </location>
</feature>
<dbReference type="SUPFAM" id="SSF52540">
    <property type="entry name" value="P-loop containing nucleoside triphosphate hydrolases"/>
    <property type="match status" value="2"/>
</dbReference>
<keyword evidence="3" id="KW-1003">Cell membrane</keyword>
<dbReference type="CDD" id="cd03257">
    <property type="entry name" value="ABC_NikE_OppD_transporters"/>
    <property type="match status" value="2"/>
</dbReference>
<evidence type="ECO:0000256" key="9">
    <source>
        <dbReference type="ARBA" id="ARBA00022989"/>
    </source>
</evidence>
<name>A0A0A2W3M7_BEABA</name>
<protein>
    <submittedName>
        <fullName evidence="14">Dipeptide transport ATP-binding protein DppF</fullName>
    </submittedName>
</protein>
<dbReference type="Pfam" id="PF12911">
    <property type="entry name" value="OppC_N"/>
    <property type="match status" value="1"/>
</dbReference>
<keyword evidence="8" id="KW-0653">Protein transport</keyword>
<keyword evidence="6" id="KW-0547">Nucleotide-binding</keyword>
<dbReference type="GO" id="GO:0005886">
    <property type="term" value="C:plasma membrane"/>
    <property type="evidence" value="ECO:0007669"/>
    <property type="project" value="UniProtKB-SubCell"/>
</dbReference>
<evidence type="ECO:0000259" key="12">
    <source>
        <dbReference type="PROSITE" id="PS50893"/>
    </source>
</evidence>
<proteinExistence type="predicted"/>
<feature type="domain" description="ABC transmembrane type-1" evidence="13">
    <location>
        <begin position="386"/>
        <end position="575"/>
    </location>
</feature>
<dbReference type="PROSITE" id="PS50893">
    <property type="entry name" value="ABC_TRANSPORTER_2"/>
    <property type="match status" value="2"/>
</dbReference>
<evidence type="ECO:0000256" key="3">
    <source>
        <dbReference type="ARBA" id="ARBA00022475"/>
    </source>
</evidence>
<dbReference type="NCBIfam" id="NF043071">
    <property type="entry name" value="DppF_dipep"/>
    <property type="match status" value="1"/>
</dbReference>
<dbReference type="Pfam" id="PF00528">
    <property type="entry name" value="BPD_transp_1"/>
    <property type="match status" value="2"/>
</dbReference>
<evidence type="ECO:0000256" key="7">
    <source>
        <dbReference type="ARBA" id="ARBA00022840"/>
    </source>
</evidence>
<comment type="subcellular location">
    <subcellularLocation>
        <location evidence="1">Cell inner membrane</location>
        <topology evidence="1">Multi-pass membrane protein</topology>
    </subcellularLocation>
</comment>
<keyword evidence="4" id="KW-0997">Cell inner membrane</keyword>
<dbReference type="FunFam" id="3.40.50.300:FF:000016">
    <property type="entry name" value="Oligopeptide ABC transporter ATP-binding component"/>
    <property type="match status" value="2"/>
</dbReference>
<keyword evidence="5 11" id="KW-0812">Transmembrane</keyword>
<keyword evidence="7 14" id="KW-0067">ATP-binding</keyword>
<dbReference type="Gene3D" id="1.10.3720.10">
    <property type="entry name" value="MetI-like"/>
    <property type="match status" value="2"/>
</dbReference>
<gene>
    <name evidence="14" type="ORF">BBAD15_g1212</name>
</gene>
<feature type="transmembrane region" description="Helical" evidence="11">
    <location>
        <begin position="435"/>
        <end position="461"/>
    </location>
</feature>
<dbReference type="InterPro" id="IPR003593">
    <property type="entry name" value="AAA+_ATPase"/>
</dbReference>
<dbReference type="NCBIfam" id="NF007739">
    <property type="entry name" value="PRK10419.1"/>
    <property type="match status" value="2"/>
</dbReference>
<reference evidence="14 15" key="1">
    <citation type="submission" date="2012-10" db="EMBL/GenBank/DDBJ databases">
        <title>Genome sequencing and analysis of entomopathogenic fungi Beauveria bassiana D1-5.</title>
        <authorList>
            <person name="Li Q."/>
            <person name="Wang L."/>
            <person name="Zhang Z."/>
            <person name="Wang Q."/>
            <person name="Ren J."/>
            <person name="Wang M."/>
            <person name="Xu W."/>
            <person name="Wang J."/>
            <person name="Lu Y."/>
            <person name="Du Q."/>
            <person name="Sun Z."/>
        </authorList>
    </citation>
    <scope>NUCLEOTIDE SEQUENCE [LARGE SCALE GENOMIC DNA]</scope>
    <source>
        <strain evidence="14 15">D1-5</strain>
    </source>
</reference>
<evidence type="ECO:0000256" key="6">
    <source>
        <dbReference type="ARBA" id="ARBA00022741"/>
    </source>
</evidence>
<evidence type="ECO:0000256" key="1">
    <source>
        <dbReference type="ARBA" id="ARBA00004429"/>
    </source>
</evidence>
<evidence type="ECO:0000256" key="4">
    <source>
        <dbReference type="ARBA" id="ARBA00022519"/>
    </source>
</evidence>
<evidence type="ECO:0000313" key="14">
    <source>
        <dbReference type="EMBL" id="KGQ13055.1"/>
    </source>
</evidence>
<feature type="transmembrane region" description="Helical" evidence="11">
    <location>
        <begin position="63"/>
        <end position="86"/>
    </location>
</feature>
<evidence type="ECO:0000256" key="2">
    <source>
        <dbReference type="ARBA" id="ARBA00022448"/>
    </source>
</evidence>
<feature type="domain" description="ABC transporter" evidence="12">
    <location>
        <begin position="568"/>
        <end position="815"/>
    </location>
</feature>
<evidence type="ECO:0000256" key="10">
    <source>
        <dbReference type="ARBA" id="ARBA00023136"/>
    </source>
</evidence>
<feature type="transmembrane region" description="Helical" evidence="11">
    <location>
        <begin position="270"/>
        <end position="294"/>
    </location>
</feature>
<dbReference type="InterPro" id="IPR035906">
    <property type="entry name" value="MetI-like_sf"/>
</dbReference>
<keyword evidence="10 11" id="KW-0472">Membrane</keyword>
<feature type="transmembrane region" description="Helical" evidence="11">
    <location>
        <begin position="238"/>
        <end position="258"/>
    </location>
</feature>
<dbReference type="InterPro" id="IPR017871">
    <property type="entry name" value="ABC_transporter-like_CS"/>
</dbReference>
<feature type="domain" description="ABC transporter" evidence="12">
    <location>
        <begin position="840"/>
        <end position="1089"/>
    </location>
</feature>
<feature type="transmembrane region" description="Helical" evidence="11">
    <location>
        <begin position="320"/>
        <end position="341"/>
    </location>
</feature>
<feature type="transmembrane region" description="Helical" evidence="11">
    <location>
        <begin position="164"/>
        <end position="184"/>
    </location>
</feature>
<evidence type="ECO:0000259" key="13">
    <source>
        <dbReference type="PROSITE" id="PS50928"/>
    </source>
</evidence>
<dbReference type="PANTHER" id="PTHR43776:SF6">
    <property type="entry name" value="DIPEPTIDE TRANSPORT ATP-BINDING PROTEIN DPPF"/>
    <property type="match status" value="1"/>
</dbReference>
<dbReference type="PANTHER" id="PTHR43776">
    <property type="entry name" value="TRANSPORT ATP-BINDING PROTEIN"/>
    <property type="match status" value="1"/>
</dbReference>
<dbReference type="FunFam" id="1.10.3720.10:FF:000007">
    <property type="entry name" value="Dipeptide ABC transporter permease DppC"/>
    <property type="match status" value="1"/>
</dbReference>
<dbReference type="GO" id="GO:0016887">
    <property type="term" value="F:ATP hydrolysis activity"/>
    <property type="evidence" value="ECO:0007669"/>
    <property type="project" value="InterPro"/>
</dbReference>
<dbReference type="InterPro" id="IPR050319">
    <property type="entry name" value="ABC_transp_ATP-bind"/>
</dbReference>
<dbReference type="NCBIfam" id="NF008160">
    <property type="entry name" value="PRK10913.1"/>
    <property type="match status" value="1"/>
</dbReference>
<dbReference type="STRING" id="1245745.A0A0A2W3M7"/>
<comment type="caution">
    <text evidence="14">The sequence shown here is derived from an EMBL/GenBank/DDBJ whole genome shotgun (WGS) entry which is preliminary data.</text>
</comment>
<feature type="transmembrane region" description="Helical" evidence="11">
    <location>
        <begin position="98"/>
        <end position="123"/>
    </location>
</feature>
<dbReference type="Pfam" id="PF00005">
    <property type="entry name" value="ABC_tran"/>
    <property type="match status" value="2"/>
</dbReference>
<dbReference type="InterPro" id="IPR050021">
    <property type="entry name" value="DppF"/>
</dbReference>
<feature type="transmembrane region" description="Helical" evidence="11">
    <location>
        <begin position="390"/>
        <end position="415"/>
    </location>
</feature>
<dbReference type="Proteomes" id="UP000030106">
    <property type="component" value="Unassembled WGS sequence"/>
</dbReference>
<dbReference type="InterPro" id="IPR027417">
    <property type="entry name" value="P-loop_NTPase"/>
</dbReference>
<dbReference type="Pfam" id="PF08352">
    <property type="entry name" value="oligo_HPY"/>
    <property type="match status" value="2"/>
</dbReference>
<keyword evidence="2" id="KW-0813">Transport</keyword>
<dbReference type="NCBIfam" id="NF008161">
    <property type="entry name" value="PRK10914.1"/>
    <property type="match status" value="1"/>
</dbReference>
<dbReference type="GO" id="GO:0005524">
    <property type="term" value="F:ATP binding"/>
    <property type="evidence" value="ECO:0007669"/>
    <property type="project" value="UniProtKB-KW"/>
</dbReference>
<keyword evidence="9 11" id="KW-1133">Transmembrane helix</keyword>
<dbReference type="InterPro" id="IPR013563">
    <property type="entry name" value="Oligopep_ABC_C"/>
</dbReference>
<dbReference type="InterPro" id="IPR025966">
    <property type="entry name" value="OppC_N"/>
</dbReference>
<dbReference type="NCBIfam" id="TIGR01727">
    <property type="entry name" value="oligo_HPY"/>
    <property type="match status" value="2"/>
</dbReference>
<dbReference type="PROSITE" id="PS50928">
    <property type="entry name" value="ABC_TM1"/>
    <property type="match status" value="2"/>
</dbReference>
<evidence type="ECO:0000256" key="8">
    <source>
        <dbReference type="ARBA" id="ARBA00022927"/>
    </source>
</evidence>
<dbReference type="EMBL" id="ANFO01000063">
    <property type="protein sequence ID" value="KGQ13055.1"/>
    <property type="molecule type" value="Genomic_DNA"/>
</dbReference>
<dbReference type="GO" id="GO:0071916">
    <property type="term" value="F:dipeptide transmembrane transporter activity"/>
    <property type="evidence" value="ECO:0007669"/>
    <property type="project" value="InterPro"/>
</dbReference>
<feature type="domain" description="ABC transmembrane type-1" evidence="13">
    <location>
        <begin position="59"/>
        <end position="291"/>
    </location>
</feature>
<dbReference type="SMART" id="SM00382">
    <property type="entry name" value="AAA"/>
    <property type="match status" value="2"/>
</dbReference>
<dbReference type="PROSITE" id="PS00211">
    <property type="entry name" value="ABC_TRANSPORTER_1"/>
    <property type="match status" value="2"/>
</dbReference>
<feature type="transmembrane region" description="Helical" evidence="11">
    <location>
        <begin position="552"/>
        <end position="575"/>
    </location>
</feature>
<evidence type="ECO:0000256" key="5">
    <source>
        <dbReference type="ARBA" id="ARBA00022692"/>
    </source>
</evidence>
<dbReference type="CDD" id="cd06261">
    <property type="entry name" value="TM_PBP2"/>
    <property type="match status" value="2"/>
</dbReference>
<organism evidence="14 15">
    <name type="scientific">Beauveria bassiana D1-5</name>
    <dbReference type="NCBI Taxonomy" id="1245745"/>
    <lineage>
        <taxon>Eukaryota</taxon>
        <taxon>Fungi</taxon>
        <taxon>Dikarya</taxon>
        <taxon>Ascomycota</taxon>
        <taxon>Pezizomycotina</taxon>
        <taxon>Sordariomycetes</taxon>
        <taxon>Hypocreomycetidae</taxon>
        <taxon>Hypocreales</taxon>
        <taxon>Cordycipitaceae</taxon>
        <taxon>Beauveria</taxon>
    </lineage>
</organism>
<dbReference type="Gene3D" id="3.40.50.300">
    <property type="entry name" value="P-loop containing nucleotide triphosphate hydrolases"/>
    <property type="match status" value="2"/>
</dbReference>
<dbReference type="GO" id="GO:0015031">
    <property type="term" value="P:protein transport"/>
    <property type="evidence" value="ECO:0007669"/>
    <property type="project" value="UniProtKB-KW"/>
</dbReference>
<dbReference type="InterPro" id="IPR003439">
    <property type="entry name" value="ABC_transporter-like_ATP-bd"/>
</dbReference>
<dbReference type="InterPro" id="IPR000515">
    <property type="entry name" value="MetI-like"/>
</dbReference>